<dbReference type="PANTHER" id="PTHR36920:SF1">
    <property type="entry name" value="OUTER MEMBRANE PROTEIN W"/>
    <property type="match status" value="1"/>
</dbReference>
<evidence type="ECO:0000313" key="1">
    <source>
        <dbReference type="EMBL" id="KAA8562809.1"/>
    </source>
</evidence>
<dbReference type="EMBL" id="VTFH01000001">
    <property type="protein sequence ID" value="KAA8562809.1"/>
    <property type="molecule type" value="Genomic_DNA"/>
</dbReference>
<sequence>MEKMLSACRQQGKKTRSTINALTFFSTIAFAGGASAQEDPWTLRLGPAGIFWDASSQTKVLGNNVPGAEIDLSKNYSLALDVGYDLSEHWTTHFAIGVPPTTKISTAGSLNAFVPPLSGKLGEVRYGPVILTATYKFNPNGKIVPYIGAGVTYIRIFESKDRDIQDFDVDDAWGGAASWLQYSTARTQLFLP</sequence>
<accession>A0A5M9J3R8</accession>
<dbReference type="InterPro" id="IPR005618">
    <property type="entry name" value="OMPW"/>
</dbReference>
<name>A0A5M9J3R8_9PSED</name>
<reference evidence="1 2" key="1">
    <citation type="journal article" date="2018" name="Plant Biotechnol. Rep.">
        <title>Diversity and antifungal activity of endophytic bacteria associated with Panax ginseng seedlings.</title>
        <authorList>
            <person name="Park J.M."/>
            <person name="Hong C.E."/>
            <person name="Jo S.H."/>
        </authorList>
    </citation>
    <scope>NUCLEOTIDE SEQUENCE [LARGE SCALE GENOMIC DNA]</scope>
    <source>
        <strain evidence="1 2">PgKB38</strain>
    </source>
</reference>
<dbReference type="Pfam" id="PF03922">
    <property type="entry name" value="OmpW"/>
    <property type="match status" value="1"/>
</dbReference>
<dbReference type="SUPFAM" id="SSF56925">
    <property type="entry name" value="OMPA-like"/>
    <property type="match status" value="1"/>
</dbReference>
<dbReference type="GO" id="GO:0019867">
    <property type="term" value="C:outer membrane"/>
    <property type="evidence" value="ECO:0007669"/>
    <property type="project" value="InterPro"/>
</dbReference>
<dbReference type="PANTHER" id="PTHR36920">
    <property type="match status" value="1"/>
</dbReference>
<dbReference type="AlphaFoldDB" id="A0A5M9J3R8"/>
<protein>
    <submittedName>
        <fullName evidence="1">Uncharacterized protein</fullName>
    </submittedName>
</protein>
<gene>
    <name evidence="1" type="ORF">FX985_02875</name>
</gene>
<dbReference type="InterPro" id="IPR011250">
    <property type="entry name" value="OMP/PagP_B-barrel"/>
</dbReference>
<comment type="caution">
    <text evidence="1">The sequence shown here is derived from an EMBL/GenBank/DDBJ whole genome shotgun (WGS) entry which is preliminary data.</text>
</comment>
<dbReference type="Gene3D" id="2.40.160.20">
    <property type="match status" value="1"/>
</dbReference>
<evidence type="ECO:0000313" key="2">
    <source>
        <dbReference type="Proteomes" id="UP000323425"/>
    </source>
</evidence>
<dbReference type="Proteomes" id="UP000323425">
    <property type="component" value="Unassembled WGS sequence"/>
</dbReference>
<organism evidence="1 2">
    <name type="scientific">Pseudomonas extremaustralis</name>
    <dbReference type="NCBI Taxonomy" id="359110"/>
    <lineage>
        <taxon>Bacteria</taxon>
        <taxon>Pseudomonadati</taxon>
        <taxon>Pseudomonadota</taxon>
        <taxon>Gammaproteobacteria</taxon>
        <taxon>Pseudomonadales</taxon>
        <taxon>Pseudomonadaceae</taxon>
        <taxon>Pseudomonas</taxon>
    </lineage>
</organism>
<proteinExistence type="predicted"/>
<dbReference type="GO" id="GO:0055085">
    <property type="term" value="P:transmembrane transport"/>
    <property type="evidence" value="ECO:0007669"/>
    <property type="project" value="TreeGrafter"/>
</dbReference>